<sequence length="287" mass="32968">MDWLEAMNESIDYMEGHLLDPITPEDVAAHVNISGFYFQNGFKIITGMTIGSYLRNRRLYLAALDVISGNEKIIDLAFKYGYETPESFTKAFSRFHGCPPAQLKKSPSKIQIFQPLLIKISVEGGNNMNYKIEKSEAFKIIGMERIFSYENSYTEIPLFWTEYYTKYSETYNKKLGGSCSIWKYGVCIEDPAMKNQFAYMIAGDYHNEEIPEGLKVVEIPAQTWTKFECKGPLPVSLQSVNTRIFHEWLPGNPKYEIAAGYNIELYTMGDTSSQDYISEIWIPVKEK</sequence>
<keyword evidence="3" id="KW-0804">Transcription</keyword>
<dbReference type="InterPro" id="IPR010499">
    <property type="entry name" value="AraC_E-bd"/>
</dbReference>
<dbReference type="SMART" id="SM00342">
    <property type="entry name" value="HTH_ARAC"/>
    <property type="match status" value="1"/>
</dbReference>
<dbReference type="PANTHER" id="PTHR47504">
    <property type="entry name" value="RIGHT ORIGIN-BINDING PROTEIN"/>
    <property type="match status" value="1"/>
</dbReference>
<proteinExistence type="predicted"/>
<dbReference type="RefSeq" id="WP_109748508.1">
    <property type="nucleotide sequence ID" value="NZ_JANKBI010000020.1"/>
</dbReference>
<dbReference type="Proteomes" id="UP000245412">
    <property type="component" value="Unassembled WGS sequence"/>
</dbReference>
<dbReference type="AlphaFoldDB" id="A0AB73SY51"/>
<dbReference type="SUPFAM" id="SSF46689">
    <property type="entry name" value="Homeodomain-like"/>
    <property type="match status" value="2"/>
</dbReference>
<evidence type="ECO:0000256" key="1">
    <source>
        <dbReference type="ARBA" id="ARBA00023015"/>
    </source>
</evidence>
<dbReference type="InterPro" id="IPR029441">
    <property type="entry name" value="Cass2"/>
</dbReference>
<dbReference type="InterPro" id="IPR018060">
    <property type="entry name" value="HTH_AraC"/>
</dbReference>
<name>A0AB73SY51_9FIRM</name>
<feature type="domain" description="HTH araC/xylS-type" evidence="4">
    <location>
        <begin position="8"/>
        <end position="106"/>
    </location>
</feature>
<keyword evidence="6" id="KW-1185">Reference proteome</keyword>
<gene>
    <name evidence="5" type="ORF">C7383_11913</name>
</gene>
<dbReference type="SMART" id="SM00871">
    <property type="entry name" value="AraC_E_bind"/>
    <property type="match status" value="1"/>
</dbReference>
<dbReference type="InterPro" id="IPR050959">
    <property type="entry name" value="MarA-like"/>
</dbReference>
<accession>A0AB73SY51</accession>
<reference evidence="5 6" key="1">
    <citation type="submission" date="2018-05" db="EMBL/GenBank/DDBJ databases">
        <authorList>
            <person name="Goeker M."/>
            <person name="Huntemann M."/>
            <person name="Clum A."/>
            <person name="Pillay M."/>
            <person name="Palaniappan K."/>
            <person name="Varghese N."/>
            <person name="Mikhailova N."/>
            <person name="Stamatis D."/>
            <person name="Reddy T."/>
            <person name="Daum C."/>
            <person name="Shapiro N."/>
            <person name="Ivanova N."/>
            <person name="Kyrpides N."/>
            <person name="Woyke T."/>
        </authorList>
    </citation>
    <scope>NUCLEOTIDE SEQUENCE [LARGE SCALE GENOMIC DNA]</scope>
    <source>
        <strain evidence="5 6">DSM 26524</strain>
    </source>
</reference>
<comment type="caution">
    <text evidence="5">The sequence shown here is derived from an EMBL/GenBank/DDBJ whole genome shotgun (WGS) entry which is preliminary data.</text>
</comment>
<protein>
    <submittedName>
        <fullName evidence="5">AraC family transcriptional regulator</fullName>
    </submittedName>
</protein>
<evidence type="ECO:0000256" key="2">
    <source>
        <dbReference type="ARBA" id="ARBA00023125"/>
    </source>
</evidence>
<evidence type="ECO:0000313" key="5">
    <source>
        <dbReference type="EMBL" id="PWJ72309.1"/>
    </source>
</evidence>
<keyword evidence="2" id="KW-0238">DNA-binding</keyword>
<dbReference type="PROSITE" id="PS00041">
    <property type="entry name" value="HTH_ARAC_FAMILY_1"/>
    <property type="match status" value="1"/>
</dbReference>
<dbReference type="Pfam" id="PF12833">
    <property type="entry name" value="HTH_18"/>
    <property type="match status" value="1"/>
</dbReference>
<evidence type="ECO:0000313" key="6">
    <source>
        <dbReference type="Proteomes" id="UP000245412"/>
    </source>
</evidence>
<dbReference type="Gene3D" id="1.10.10.60">
    <property type="entry name" value="Homeodomain-like"/>
    <property type="match status" value="2"/>
</dbReference>
<dbReference type="SUPFAM" id="SSF55136">
    <property type="entry name" value="Probable bacterial effector-binding domain"/>
    <property type="match status" value="1"/>
</dbReference>
<dbReference type="EMBL" id="QGGY01000019">
    <property type="protein sequence ID" value="PWJ72309.1"/>
    <property type="molecule type" value="Genomic_DNA"/>
</dbReference>
<dbReference type="PANTHER" id="PTHR47504:SF5">
    <property type="entry name" value="RIGHT ORIGIN-BINDING PROTEIN"/>
    <property type="match status" value="1"/>
</dbReference>
<dbReference type="InterPro" id="IPR018062">
    <property type="entry name" value="HTH_AraC-typ_CS"/>
</dbReference>
<dbReference type="Pfam" id="PF14526">
    <property type="entry name" value="Cass2"/>
    <property type="match status" value="1"/>
</dbReference>
<dbReference type="PROSITE" id="PS01124">
    <property type="entry name" value="HTH_ARAC_FAMILY_2"/>
    <property type="match status" value="1"/>
</dbReference>
<keyword evidence="1" id="KW-0805">Transcription regulation</keyword>
<evidence type="ECO:0000256" key="3">
    <source>
        <dbReference type="ARBA" id="ARBA00023163"/>
    </source>
</evidence>
<dbReference type="InterPro" id="IPR009057">
    <property type="entry name" value="Homeodomain-like_sf"/>
</dbReference>
<dbReference type="GO" id="GO:0003700">
    <property type="term" value="F:DNA-binding transcription factor activity"/>
    <property type="evidence" value="ECO:0007669"/>
    <property type="project" value="InterPro"/>
</dbReference>
<organism evidence="5 6">
    <name type="scientific">Murimonas intestini</name>
    <dbReference type="NCBI Taxonomy" id="1337051"/>
    <lineage>
        <taxon>Bacteria</taxon>
        <taxon>Bacillati</taxon>
        <taxon>Bacillota</taxon>
        <taxon>Clostridia</taxon>
        <taxon>Lachnospirales</taxon>
        <taxon>Lachnospiraceae</taxon>
        <taxon>Murimonas</taxon>
    </lineage>
</organism>
<dbReference type="GO" id="GO:0043565">
    <property type="term" value="F:sequence-specific DNA binding"/>
    <property type="evidence" value="ECO:0007669"/>
    <property type="project" value="InterPro"/>
</dbReference>
<dbReference type="InterPro" id="IPR011256">
    <property type="entry name" value="Reg_factor_effector_dom_sf"/>
</dbReference>
<evidence type="ECO:0000259" key="4">
    <source>
        <dbReference type="PROSITE" id="PS01124"/>
    </source>
</evidence>
<dbReference type="Gene3D" id="3.20.80.10">
    <property type="entry name" value="Regulatory factor, effector binding domain"/>
    <property type="match status" value="1"/>
</dbReference>